<gene>
    <name evidence="1" type="ORF">S01H4_17121</name>
</gene>
<dbReference type="PANTHER" id="PTHR19288:SF46">
    <property type="entry name" value="HALOACID DEHALOGENASE-LIKE HYDROLASE DOMAIN-CONTAINING PROTEIN 2"/>
    <property type="match status" value="1"/>
</dbReference>
<dbReference type="Pfam" id="PF13242">
    <property type="entry name" value="Hydrolase_like"/>
    <property type="match status" value="1"/>
</dbReference>
<dbReference type="InterPro" id="IPR036412">
    <property type="entry name" value="HAD-like_sf"/>
</dbReference>
<dbReference type="EMBL" id="BART01007527">
    <property type="protein sequence ID" value="GAG59241.1"/>
    <property type="molecule type" value="Genomic_DNA"/>
</dbReference>
<proteinExistence type="predicted"/>
<name>X1AGQ9_9ZZZZ</name>
<sequence>QNMGIKVPAKRIFTSSMATAKFLCSQHSEGKAFIIGENGLKQALYEEGYIITDANPDYVVLGETFSYDIDKITKAIRLISDGALFVATNPDNVGREKEGLVPACGALAALIKEATGKEPFFVGKPNPLMMRFAMNFLGIHSSKTVMIGDRMDTDVISGIEAGLETILVLSGVSTIDDIADYPYRPTHILKSIAELELE</sequence>
<dbReference type="Gene3D" id="3.40.50.1000">
    <property type="entry name" value="HAD superfamily/HAD-like"/>
    <property type="match status" value="1"/>
</dbReference>
<dbReference type="Pfam" id="PF13344">
    <property type="entry name" value="Hydrolase_6"/>
    <property type="match status" value="1"/>
</dbReference>
<dbReference type="GO" id="GO:0016791">
    <property type="term" value="F:phosphatase activity"/>
    <property type="evidence" value="ECO:0007669"/>
    <property type="project" value="TreeGrafter"/>
</dbReference>
<comment type="caution">
    <text evidence="1">The sequence shown here is derived from an EMBL/GenBank/DDBJ whole genome shotgun (WGS) entry which is preliminary data.</text>
</comment>
<dbReference type="GO" id="GO:0005737">
    <property type="term" value="C:cytoplasm"/>
    <property type="evidence" value="ECO:0007669"/>
    <property type="project" value="TreeGrafter"/>
</dbReference>
<reference evidence="1" key="1">
    <citation type="journal article" date="2014" name="Front. Microbiol.">
        <title>High frequency of phylogenetically diverse reductive dehalogenase-homologous genes in deep subseafloor sedimentary metagenomes.</title>
        <authorList>
            <person name="Kawai M."/>
            <person name="Futagami T."/>
            <person name="Toyoda A."/>
            <person name="Takaki Y."/>
            <person name="Nishi S."/>
            <person name="Hori S."/>
            <person name="Arai W."/>
            <person name="Tsubouchi T."/>
            <person name="Morono Y."/>
            <person name="Uchiyama I."/>
            <person name="Ito T."/>
            <person name="Fujiyama A."/>
            <person name="Inagaki F."/>
            <person name="Takami H."/>
        </authorList>
    </citation>
    <scope>NUCLEOTIDE SEQUENCE</scope>
    <source>
        <strain evidence="1">Expedition CK06-06</strain>
    </source>
</reference>
<protein>
    <submittedName>
        <fullName evidence="1">Uncharacterized protein</fullName>
    </submittedName>
</protein>
<dbReference type="SUPFAM" id="SSF56784">
    <property type="entry name" value="HAD-like"/>
    <property type="match status" value="1"/>
</dbReference>
<dbReference type="PANTHER" id="PTHR19288">
    <property type="entry name" value="4-NITROPHENYLPHOSPHATASE-RELATED"/>
    <property type="match status" value="1"/>
</dbReference>
<evidence type="ECO:0000313" key="1">
    <source>
        <dbReference type="EMBL" id="GAG59241.1"/>
    </source>
</evidence>
<dbReference type="NCBIfam" id="TIGR01460">
    <property type="entry name" value="HAD-SF-IIA"/>
    <property type="match status" value="1"/>
</dbReference>
<organism evidence="1">
    <name type="scientific">marine sediment metagenome</name>
    <dbReference type="NCBI Taxonomy" id="412755"/>
    <lineage>
        <taxon>unclassified sequences</taxon>
        <taxon>metagenomes</taxon>
        <taxon>ecological metagenomes</taxon>
    </lineage>
</organism>
<feature type="non-terminal residue" evidence="1">
    <location>
        <position position="1"/>
    </location>
</feature>
<accession>X1AGQ9</accession>
<dbReference type="InterPro" id="IPR023214">
    <property type="entry name" value="HAD_sf"/>
</dbReference>
<dbReference type="AlphaFoldDB" id="X1AGQ9"/>
<dbReference type="InterPro" id="IPR006357">
    <property type="entry name" value="HAD-SF_hydro_IIA"/>
</dbReference>